<feature type="transmembrane region" description="Helical" evidence="1">
    <location>
        <begin position="39"/>
        <end position="59"/>
    </location>
</feature>
<dbReference type="AlphaFoldDB" id="A0A3A8QS73"/>
<name>A0A3A8QS73_9BACT</name>
<protein>
    <submittedName>
        <fullName evidence="2">Uncharacterized protein</fullName>
    </submittedName>
</protein>
<keyword evidence="1" id="KW-1133">Transmembrane helix</keyword>
<dbReference type="Proteomes" id="UP000282656">
    <property type="component" value="Unassembled WGS sequence"/>
</dbReference>
<gene>
    <name evidence="2" type="ORF">D7X96_07800</name>
</gene>
<keyword evidence="1" id="KW-0812">Transmembrane</keyword>
<evidence type="ECO:0000313" key="2">
    <source>
        <dbReference type="EMBL" id="RKH71629.1"/>
    </source>
</evidence>
<keyword evidence="1" id="KW-0472">Membrane</keyword>
<accession>A0A3A8QS73</accession>
<proteinExistence type="predicted"/>
<evidence type="ECO:0000256" key="1">
    <source>
        <dbReference type="SAM" id="Phobius"/>
    </source>
</evidence>
<dbReference type="EMBL" id="RAWM01000014">
    <property type="protein sequence ID" value="RKH71629.1"/>
    <property type="molecule type" value="Genomic_DNA"/>
</dbReference>
<evidence type="ECO:0000313" key="3">
    <source>
        <dbReference type="Proteomes" id="UP000282656"/>
    </source>
</evidence>
<keyword evidence="3" id="KW-1185">Reference proteome</keyword>
<feature type="transmembrane region" description="Helical" evidence="1">
    <location>
        <begin position="7"/>
        <end position="33"/>
    </location>
</feature>
<organism evidence="2 3">
    <name type="scientific">Corallococcus interemptor</name>
    <dbReference type="NCBI Taxonomy" id="2316720"/>
    <lineage>
        <taxon>Bacteria</taxon>
        <taxon>Pseudomonadati</taxon>
        <taxon>Myxococcota</taxon>
        <taxon>Myxococcia</taxon>
        <taxon>Myxococcales</taxon>
        <taxon>Cystobacterineae</taxon>
        <taxon>Myxococcaceae</taxon>
        <taxon>Corallococcus</taxon>
    </lineage>
</organism>
<sequence>MFTVFDLCRLLSVLAGAAVGAFVGHGLLGWMGAAGGVPVGWVLGYGVGGLPFLVVARILSNNLRRTDPASLKQRLEAEYYISHLLLAELAQRGEDLAQYEEPILQLLQAESGDRRQHGWTSLQSFYPARAEALADYKPEASAEACRQQVEQAIGAKA</sequence>
<comment type="caution">
    <text evidence="2">The sequence shown here is derived from an EMBL/GenBank/DDBJ whole genome shotgun (WGS) entry which is preliminary data.</text>
</comment>
<reference evidence="3" key="1">
    <citation type="submission" date="2018-09" db="EMBL/GenBank/DDBJ databases">
        <authorList>
            <person name="Livingstone P.G."/>
            <person name="Whitworth D.E."/>
        </authorList>
    </citation>
    <scope>NUCLEOTIDE SEQUENCE [LARGE SCALE GENOMIC DNA]</scope>
    <source>
        <strain evidence="3">AB047A</strain>
    </source>
</reference>